<dbReference type="InterPro" id="IPR001648">
    <property type="entry name" value="Ribosomal_bS18"/>
</dbReference>
<dbReference type="SUPFAM" id="SSF46911">
    <property type="entry name" value="Ribosomal protein S18"/>
    <property type="match status" value="1"/>
</dbReference>
<dbReference type="Proteomes" id="UP000694920">
    <property type="component" value="Unplaced"/>
</dbReference>
<reference evidence="5" key="1">
    <citation type="submission" date="2025-08" db="UniProtKB">
        <authorList>
            <consortium name="RefSeq"/>
        </authorList>
    </citation>
    <scope>IDENTIFICATION</scope>
</reference>
<dbReference type="PANTHER" id="PTHR13479:SF40">
    <property type="entry name" value="SMALL RIBOSOMAL SUBUNIT PROTEIN BS18M"/>
    <property type="match status" value="1"/>
</dbReference>
<protein>
    <submittedName>
        <fullName evidence="5">28S ribosomal protein S18c, mitochondrial</fullName>
    </submittedName>
</protein>
<dbReference type="Pfam" id="PF01084">
    <property type="entry name" value="Ribosomal_S18"/>
    <property type="match status" value="1"/>
</dbReference>
<organism evidence="4 5">
    <name type="scientific">Cephus cinctus</name>
    <name type="common">Wheat stem sawfly</name>
    <dbReference type="NCBI Taxonomy" id="211228"/>
    <lineage>
        <taxon>Eukaryota</taxon>
        <taxon>Metazoa</taxon>
        <taxon>Ecdysozoa</taxon>
        <taxon>Arthropoda</taxon>
        <taxon>Hexapoda</taxon>
        <taxon>Insecta</taxon>
        <taxon>Pterygota</taxon>
        <taxon>Neoptera</taxon>
        <taxon>Endopterygota</taxon>
        <taxon>Hymenoptera</taxon>
        <taxon>Cephoidea</taxon>
        <taxon>Cephidae</taxon>
        <taxon>Cephus</taxon>
    </lineage>
</organism>
<dbReference type="PANTHER" id="PTHR13479">
    <property type="entry name" value="30S RIBOSOMAL PROTEIN S18"/>
    <property type="match status" value="1"/>
</dbReference>
<dbReference type="RefSeq" id="XP_015584701.1">
    <property type="nucleotide sequence ID" value="XM_015729215.2"/>
</dbReference>
<dbReference type="GO" id="GO:0070181">
    <property type="term" value="F:small ribosomal subunit rRNA binding"/>
    <property type="evidence" value="ECO:0007669"/>
    <property type="project" value="TreeGrafter"/>
</dbReference>
<dbReference type="InterPro" id="IPR036870">
    <property type="entry name" value="Ribosomal_bS18_sf"/>
</dbReference>
<dbReference type="NCBIfam" id="TIGR00165">
    <property type="entry name" value="S18"/>
    <property type="match status" value="1"/>
</dbReference>
<accession>A0AAJ7BFV1</accession>
<dbReference type="KEGG" id="ccin:107262726"/>
<dbReference type="CTD" id="51023"/>
<dbReference type="FunFam" id="4.10.640.10:FF:000018">
    <property type="entry name" value="28S ribosomal protein S18C, mitochondrial"/>
    <property type="match status" value="1"/>
</dbReference>
<evidence type="ECO:0000256" key="2">
    <source>
        <dbReference type="ARBA" id="ARBA00022980"/>
    </source>
</evidence>
<evidence type="ECO:0000256" key="3">
    <source>
        <dbReference type="ARBA" id="ARBA00023274"/>
    </source>
</evidence>
<gene>
    <name evidence="5" type="primary">LOC107262726</name>
</gene>
<dbReference type="Gene3D" id="4.10.640.10">
    <property type="entry name" value="Ribosomal protein S18"/>
    <property type="match status" value="1"/>
</dbReference>
<evidence type="ECO:0000313" key="5">
    <source>
        <dbReference type="RefSeq" id="XP_015584701.1"/>
    </source>
</evidence>
<dbReference type="GO" id="GO:0032543">
    <property type="term" value="P:mitochondrial translation"/>
    <property type="evidence" value="ECO:0007669"/>
    <property type="project" value="TreeGrafter"/>
</dbReference>
<evidence type="ECO:0000313" key="4">
    <source>
        <dbReference type="Proteomes" id="UP000694920"/>
    </source>
</evidence>
<keyword evidence="3" id="KW-0687">Ribonucleoprotein</keyword>
<keyword evidence="2 5" id="KW-0689">Ribosomal protein</keyword>
<comment type="similarity">
    <text evidence="1">Belongs to the bacterial ribosomal protein bS18 family.</text>
</comment>
<proteinExistence type="inferred from homology"/>
<dbReference type="GO" id="GO:0005763">
    <property type="term" value="C:mitochondrial small ribosomal subunit"/>
    <property type="evidence" value="ECO:0007669"/>
    <property type="project" value="TreeGrafter"/>
</dbReference>
<evidence type="ECO:0000256" key="1">
    <source>
        <dbReference type="ARBA" id="ARBA00005589"/>
    </source>
</evidence>
<name>A0AAJ7BFV1_CEPCN</name>
<dbReference type="AlphaFoldDB" id="A0AAJ7BFV1"/>
<keyword evidence="4" id="KW-1185">Reference proteome</keyword>
<sequence>MAYASLIRNFHNFTCRVLSTSNRLVHNVSPNVWEEKHRSESDKPTFMRNPYKYKKQECILCKLNIKPDYKNVRLLSQFQSRFTGRIYGRHITGLCKNQQRKVEQEILKAQNAGLMGYYTKDVAFCKDPKLFDPNHPFRPHKY</sequence>
<dbReference type="GO" id="GO:0003735">
    <property type="term" value="F:structural constituent of ribosome"/>
    <property type="evidence" value="ECO:0007669"/>
    <property type="project" value="InterPro"/>
</dbReference>
<dbReference type="GeneID" id="107262726"/>